<accession>A0A9Y2AJC1</accession>
<dbReference type="InterPro" id="IPR036908">
    <property type="entry name" value="RlpA-like_sf"/>
</dbReference>
<dbReference type="GO" id="GO:0019867">
    <property type="term" value="C:outer membrane"/>
    <property type="evidence" value="ECO:0007669"/>
    <property type="project" value="InterPro"/>
</dbReference>
<name>A0A9Y2AJC1_9FIRM</name>
<dbReference type="InterPro" id="IPR059180">
    <property type="entry name" value="3D_YorM"/>
</dbReference>
<evidence type="ECO:0000256" key="2">
    <source>
        <dbReference type="SAM" id="MobiDB-lite"/>
    </source>
</evidence>
<dbReference type="PANTHER" id="PTHR39160:SF6">
    <property type="entry name" value="CELL WALL-BINDING PROTEIN YOCH"/>
    <property type="match status" value="1"/>
</dbReference>
<dbReference type="SUPFAM" id="SSF50685">
    <property type="entry name" value="Barwin-like endoglucanases"/>
    <property type="match status" value="1"/>
</dbReference>
<dbReference type="Gene3D" id="2.40.40.10">
    <property type="entry name" value="RlpA-like domain"/>
    <property type="match status" value="1"/>
</dbReference>
<feature type="compositionally biased region" description="Basic and acidic residues" evidence="2">
    <location>
        <begin position="1"/>
        <end position="11"/>
    </location>
</feature>
<dbReference type="KEGG" id="sgbi:P3F81_02490"/>
<keyword evidence="5" id="KW-1185">Reference proteome</keyword>
<dbReference type="AlphaFoldDB" id="A0A9Y2AJC1"/>
<dbReference type="Pfam" id="PF06725">
    <property type="entry name" value="3D"/>
    <property type="match status" value="1"/>
</dbReference>
<evidence type="ECO:0000313" key="5">
    <source>
        <dbReference type="Proteomes" id="UP001243623"/>
    </source>
</evidence>
<protein>
    <submittedName>
        <fullName evidence="4">3D domain-containing protein</fullName>
    </submittedName>
</protein>
<dbReference type="Proteomes" id="UP001243623">
    <property type="component" value="Chromosome"/>
</dbReference>
<evidence type="ECO:0000313" key="4">
    <source>
        <dbReference type="EMBL" id="WIW71219.1"/>
    </source>
</evidence>
<dbReference type="CDD" id="cd14667">
    <property type="entry name" value="3D_containing_proteins"/>
    <property type="match status" value="1"/>
</dbReference>
<dbReference type="GO" id="GO:0004553">
    <property type="term" value="F:hydrolase activity, hydrolyzing O-glycosyl compounds"/>
    <property type="evidence" value="ECO:0007669"/>
    <property type="project" value="InterPro"/>
</dbReference>
<reference evidence="4" key="1">
    <citation type="submission" date="2023-03" db="EMBL/GenBank/DDBJ databases">
        <title>Selenobaculum gbiensis gen. nov. sp. nov., a new bacterium isolated from the gut microbiota of IBD patient.</title>
        <authorList>
            <person name="Yeo S."/>
            <person name="Park H."/>
            <person name="Huh C.S."/>
        </authorList>
    </citation>
    <scope>NUCLEOTIDE SEQUENCE</scope>
    <source>
        <strain evidence="4">ICN-92133</strain>
    </source>
</reference>
<proteinExistence type="predicted"/>
<dbReference type="InterPro" id="IPR010611">
    <property type="entry name" value="3D_dom"/>
</dbReference>
<feature type="region of interest" description="Disordered" evidence="2">
    <location>
        <begin position="1"/>
        <end position="22"/>
    </location>
</feature>
<evidence type="ECO:0000259" key="3">
    <source>
        <dbReference type="Pfam" id="PF06725"/>
    </source>
</evidence>
<feature type="compositionally biased region" description="Basic residues" evidence="2">
    <location>
        <begin position="12"/>
        <end position="22"/>
    </location>
</feature>
<evidence type="ECO:0000256" key="1">
    <source>
        <dbReference type="ARBA" id="ARBA00022729"/>
    </source>
</evidence>
<dbReference type="EMBL" id="CP120678">
    <property type="protein sequence ID" value="WIW71219.1"/>
    <property type="molecule type" value="Genomic_DNA"/>
</dbReference>
<dbReference type="InterPro" id="IPR051933">
    <property type="entry name" value="Resuscitation_pf_RpfB"/>
</dbReference>
<feature type="domain" description="3D" evidence="3">
    <location>
        <begin position="145"/>
        <end position="207"/>
    </location>
</feature>
<sequence>MKFEDVGDAMRKRAKERKGKRRYRRVMAGLTGAALLSTVMTVGIPTGKAQPITDKSHEAQNSESLADRYKDYLTTKLRELYDEKIAEKKQEIIEGILKLNKPEQKHATANKVLDIVATAYASGPEDNGIWNDKTHIGTKVRPGIIAVDPNVIPLGTKVYIEFSNGEGMYAVAEDTGGAIKGNRIDIAMSTRDKAKQFGIQDVKVHVLEKVLDV</sequence>
<gene>
    <name evidence="4" type="ORF">P3F81_02490</name>
</gene>
<dbReference type="PANTHER" id="PTHR39160">
    <property type="entry name" value="CELL WALL-BINDING PROTEIN YOCH"/>
    <property type="match status" value="1"/>
</dbReference>
<organism evidence="4 5">
    <name type="scientific">Selenobaculum gibii</name>
    <dbReference type="NCBI Taxonomy" id="3054208"/>
    <lineage>
        <taxon>Bacteria</taxon>
        <taxon>Bacillati</taxon>
        <taxon>Bacillota</taxon>
        <taxon>Negativicutes</taxon>
        <taxon>Selenomonadales</taxon>
        <taxon>Selenomonadaceae</taxon>
        <taxon>Selenobaculum</taxon>
    </lineage>
</organism>
<dbReference type="GO" id="GO:0009254">
    <property type="term" value="P:peptidoglycan turnover"/>
    <property type="evidence" value="ECO:0007669"/>
    <property type="project" value="InterPro"/>
</dbReference>
<keyword evidence="1" id="KW-0732">Signal</keyword>
<dbReference type="RefSeq" id="WP_309320593.1">
    <property type="nucleotide sequence ID" value="NZ_CP120678.1"/>
</dbReference>